<gene>
    <name evidence="1" type="ordered locus">LS215_2987</name>
</gene>
<sequence>MAKITYTEVTLESEEEDKLLIEDIKENLKRGSNKELIKDALRLYEKLS</sequence>
<dbReference type="GeneID" id="58787443"/>
<organism evidence="1 2">
    <name type="scientific">Saccharolobus islandicus (strain L.S.2.15 / Lassen #1)</name>
    <name type="common">Sulfolobus islandicus</name>
    <dbReference type="NCBI Taxonomy" id="429572"/>
    <lineage>
        <taxon>Archaea</taxon>
        <taxon>Thermoproteota</taxon>
        <taxon>Thermoprotei</taxon>
        <taxon>Sulfolobales</taxon>
        <taxon>Sulfolobaceae</taxon>
        <taxon>Saccharolobus</taxon>
    </lineage>
</organism>
<dbReference type="AlphaFoldDB" id="C3MIY8"/>
<proteinExistence type="predicted"/>
<dbReference type="Proteomes" id="UP000001747">
    <property type="component" value="Chromosome"/>
</dbReference>
<protein>
    <submittedName>
        <fullName evidence="1">Uncharacterized protein</fullName>
    </submittedName>
</protein>
<reference evidence="1 2" key="1">
    <citation type="journal article" date="2009" name="Proc. Natl. Acad. Sci. U.S.A.">
        <title>Biogeography of the Sulfolobus islandicus pan-genome.</title>
        <authorList>
            <person name="Reno M.L."/>
            <person name="Held N.L."/>
            <person name="Fields C.J."/>
            <person name="Burke P.V."/>
            <person name="Whitaker R.J."/>
        </authorList>
    </citation>
    <scope>NUCLEOTIDE SEQUENCE [LARGE SCALE GENOMIC DNA]</scope>
    <source>
        <strain evidence="2">L.S.2.15 / Lassen #1</strain>
    </source>
</reference>
<evidence type="ECO:0000313" key="1">
    <source>
        <dbReference type="EMBL" id="ACP36075.1"/>
    </source>
</evidence>
<name>C3MIY8_SACI2</name>
<dbReference type="HOGENOM" id="CLU_3148139_0_0_2"/>
<dbReference type="EMBL" id="CP001399">
    <property type="protein sequence ID" value="ACP36075.1"/>
    <property type="molecule type" value="Genomic_DNA"/>
</dbReference>
<evidence type="ECO:0000313" key="2">
    <source>
        <dbReference type="Proteomes" id="UP000001747"/>
    </source>
</evidence>
<dbReference type="KEGG" id="sis:LS215_2987"/>
<dbReference type="RefSeq" id="WP_012714079.1">
    <property type="nucleotide sequence ID" value="NC_012589.1"/>
</dbReference>
<accession>C3MIY8</accession>